<dbReference type="GO" id="GO:0015020">
    <property type="term" value="F:glucuronosyltransferase activity"/>
    <property type="evidence" value="ECO:0007669"/>
    <property type="project" value="TreeGrafter"/>
</dbReference>
<accession>A0A448YZX2</accession>
<dbReference type="PANTHER" id="PTHR12270">
    <property type="entry name" value="GLYCOSYLTRANSFERASE-RELATED"/>
    <property type="match status" value="1"/>
</dbReference>
<evidence type="ECO:0000256" key="2">
    <source>
        <dbReference type="ARBA" id="ARBA00022692"/>
    </source>
</evidence>
<name>A0A448YZX2_9STRA</name>
<feature type="transmembrane region" description="Helical" evidence="8">
    <location>
        <begin position="76"/>
        <end position="97"/>
    </location>
</feature>
<evidence type="ECO:0000256" key="1">
    <source>
        <dbReference type="ARBA" id="ARBA00004606"/>
    </source>
</evidence>
<feature type="compositionally biased region" description="Basic and acidic residues" evidence="7">
    <location>
        <begin position="523"/>
        <end position="532"/>
    </location>
</feature>
<dbReference type="GO" id="GO:0035269">
    <property type="term" value="P:protein O-linked glycosylation via mannose"/>
    <property type="evidence" value="ECO:0007669"/>
    <property type="project" value="TreeGrafter"/>
</dbReference>
<feature type="compositionally biased region" description="Low complexity" evidence="7">
    <location>
        <begin position="17"/>
        <end position="38"/>
    </location>
</feature>
<dbReference type="PANTHER" id="PTHR12270:SF52">
    <property type="entry name" value="GLYCOSYLTRANSFERASE-LIKE PROTEIN GNT13-RELATED"/>
    <property type="match status" value="1"/>
</dbReference>
<keyword evidence="4 8" id="KW-1133">Transmembrane helix</keyword>
<dbReference type="AlphaFoldDB" id="A0A448YZX2"/>
<keyword evidence="5 8" id="KW-0472">Membrane</keyword>
<gene>
    <name evidence="9" type="ORF">PSNMU_V1.4_AUG-EV-PASAV3_0020360</name>
</gene>
<evidence type="ECO:0000313" key="10">
    <source>
        <dbReference type="Proteomes" id="UP000291116"/>
    </source>
</evidence>
<evidence type="ECO:0000313" key="9">
    <source>
        <dbReference type="EMBL" id="VEU35304.1"/>
    </source>
</evidence>
<evidence type="ECO:0000256" key="5">
    <source>
        <dbReference type="ARBA" id="ARBA00023136"/>
    </source>
</evidence>
<dbReference type="Pfam" id="PF13896">
    <property type="entry name" value="Glyco_transf_49"/>
    <property type="match status" value="1"/>
</dbReference>
<comment type="subcellular location">
    <subcellularLocation>
        <location evidence="1">Membrane</location>
        <topology evidence="1">Single-pass type II membrane protein</topology>
    </subcellularLocation>
</comment>
<feature type="region of interest" description="Disordered" evidence="7">
    <location>
        <begin position="513"/>
        <end position="545"/>
    </location>
</feature>
<feature type="region of interest" description="Disordered" evidence="7">
    <location>
        <begin position="1"/>
        <end position="56"/>
    </location>
</feature>
<keyword evidence="10" id="KW-1185">Reference proteome</keyword>
<evidence type="ECO:0000256" key="8">
    <source>
        <dbReference type="SAM" id="Phobius"/>
    </source>
</evidence>
<evidence type="ECO:0000256" key="6">
    <source>
        <dbReference type="ARBA" id="ARBA00023180"/>
    </source>
</evidence>
<dbReference type="GO" id="GO:0042285">
    <property type="term" value="F:xylosyltransferase activity"/>
    <property type="evidence" value="ECO:0007669"/>
    <property type="project" value="TreeGrafter"/>
</dbReference>
<keyword evidence="3" id="KW-0735">Signal-anchor</keyword>
<feature type="region of interest" description="Disordered" evidence="7">
    <location>
        <begin position="450"/>
        <end position="490"/>
    </location>
</feature>
<evidence type="ECO:0000256" key="3">
    <source>
        <dbReference type="ARBA" id="ARBA00022968"/>
    </source>
</evidence>
<keyword evidence="6" id="KW-0325">Glycoprotein</keyword>
<organism evidence="9 10">
    <name type="scientific">Pseudo-nitzschia multistriata</name>
    <dbReference type="NCBI Taxonomy" id="183589"/>
    <lineage>
        <taxon>Eukaryota</taxon>
        <taxon>Sar</taxon>
        <taxon>Stramenopiles</taxon>
        <taxon>Ochrophyta</taxon>
        <taxon>Bacillariophyta</taxon>
        <taxon>Bacillariophyceae</taxon>
        <taxon>Bacillariophycidae</taxon>
        <taxon>Bacillariales</taxon>
        <taxon>Bacillariaceae</taxon>
        <taxon>Pseudo-nitzschia</taxon>
    </lineage>
</organism>
<proteinExistence type="predicted"/>
<sequence>MHQRKPLEAEAGPRTAGLSLSGSSSGSFASETNGSSSARQRHAHSSSGSLSRSPGERARKQRILALHSGRTQWSRLFFLGLWISIGAWGLVGTWMVLEVRRELLDGGADSNLRSRPIQGTKTALRWPGRKPAEAFQRISEAAPECYDLEDPSEITLTLVTQVSHDRLWMMEHHCDRYRVTGPEDQRKQQHRMSIAVYSNATKGEIVDELEAMGCGVITNPESDDATYNEVGVEVSVLSARTHGAWNNYPVNELRNLALSRVRTTHILYLDVDFWPSDSLYEMLLGDDDEGNGPPSPVQQALLADPRQALVIPAFQLWRQCAEWADCRGENLPHMEAARTLHGLAHEVKTYKSVSIFDPTNVGGHGSTSYPSWFRQAPGSVLPIDCLQSNRYEPFVVVRYCRDLPPFQKAFAGYGKNKVTWVMHLVAAGYVFRQVGGTYLIHYPHLDSASRQHWNNSGKKKEPGEEEKPPGESSGSNSERNSRSGGNSKRSRVDHLFVEFKDWLADTIPSADRRLPLCDDAQDDDGKLWVDHHSPKRRQHRSGDDG</sequence>
<feature type="compositionally biased region" description="Low complexity" evidence="7">
    <location>
        <begin position="470"/>
        <end position="487"/>
    </location>
</feature>
<dbReference type="OrthoDB" id="40401at2759"/>
<dbReference type="EMBL" id="CAACVS010000055">
    <property type="protein sequence ID" value="VEU35304.1"/>
    <property type="molecule type" value="Genomic_DNA"/>
</dbReference>
<feature type="compositionally biased region" description="Basic and acidic residues" evidence="7">
    <location>
        <begin position="458"/>
        <end position="469"/>
    </location>
</feature>
<reference evidence="9 10" key="1">
    <citation type="submission" date="2019-01" db="EMBL/GenBank/DDBJ databases">
        <authorList>
            <person name="Ferrante I. M."/>
        </authorList>
    </citation>
    <scope>NUCLEOTIDE SEQUENCE [LARGE SCALE GENOMIC DNA]</scope>
    <source>
        <strain evidence="9 10">B856</strain>
    </source>
</reference>
<protein>
    <submittedName>
        <fullName evidence="9">Uncharacterized protein</fullName>
    </submittedName>
</protein>
<evidence type="ECO:0000256" key="4">
    <source>
        <dbReference type="ARBA" id="ARBA00022989"/>
    </source>
</evidence>
<dbReference type="GO" id="GO:0016020">
    <property type="term" value="C:membrane"/>
    <property type="evidence" value="ECO:0007669"/>
    <property type="project" value="UniProtKB-SubCell"/>
</dbReference>
<dbReference type="Proteomes" id="UP000291116">
    <property type="component" value="Unassembled WGS sequence"/>
</dbReference>
<dbReference type="InterPro" id="IPR051292">
    <property type="entry name" value="Xyl/GlcA_transferase"/>
</dbReference>
<keyword evidence="2 8" id="KW-0812">Transmembrane</keyword>
<evidence type="ECO:0000256" key="7">
    <source>
        <dbReference type="SAM" id="MobiDB-lite"/>
    </source>
</evidence>